<protein>
    <submittedName>
        <fullName evidence="1">Uncharacterized protein</fullName>
    </submittedName>
</protein>
<evidence type="ECO:0000313" key="1">
    <source>
        <dbReference type="EMBL" id="GIY44475.1"/>
    </source>
</evidence>
<keyword evidence="2" id="KW-1185">Reference proteome</keyword>
<reference evidence="1 2" key="1">
    <citation type="submission" date="2021-06" db="EMBL/GenBank/DDBJ databases">
        <title>Caerostris extrusa draft genome.</title>
        <authorList>
            <person name="Kono N."/>
            <person name="Arakawa K."/>
        </authorList>
    </citation>
    <scope>NUCLEOTIDE SEQUENCE [LARGE SCALE GENOMIC DNA]</scope>
</reference>
<gene>
    <name evidence="1" type="ORF">CEXT_68911</name>
</gene>
<evidence type="ECO:0000313" key="2">
    <source>
        <dbReference type="Proteomes" id="UP001054945"/>
    </source>
</evidence>
<accession>A0AAV4TDX7</accession>
<name>A0AAV4TDX7_CAEEX</name>
<comment type="caution">
    <text evidence="1">The sequence shown here is derived from an EMBL/GenBank/DDBJ whole genome shotgun (WGS) entry which is preliminary data.</text>
</comment>
<dbReference type="Proteomes" id="UP001054945">
    <property type="component" value="Unassembled WGS sequence"/>
</dbReference>
<proteinExistence type="predicted"/>
<dbReference type="AlphaFoldDB" id="A0AAV4TDX7"/>
<organism evidence="1 2">
    <name type="scientific">Caerostris extrusa</name>
    <name type="common">Bark spider</name>
    <name type="synonym">Caerostris bankana</name>
    <dbReference type="NCBI Taxonomy" id="172846"/>
    <lineage>
        <taxon>Eukaryota</taxon>
        <taxon>Metazoa</taxon>
        <taxon>Ecdysozoa</taxon>
        <taxon>Arthropoda</taxon>
        <taxon>Chelicerata</taxon>
        <taxon>Arachnida</taxon>
        <taxon>Araneae</taxon>
        <taxon>Araneomorphae</taxon>
        <taxon>Entelegynae</taxon>
        <taxon>Araneoidea</taxon>
        <taxon>Araneidae</taxon>
        <taxon>Caerostris</taxon>
    </lineage>
</organism>
<sequence>MNTSHNALLRLQLGSTPHYDFEYHERAFLSELSILNYSKPWMVIRGSEGVHSQPHSGVSISVHPALPPECCQRLRSGAGSQLTQIQERQMQPCTETVSWETAILEQATCNRNAFISHFQACRRSSEKLKYSLLSMKGILSQTSSFSAQFRFSRKSPKILFPF</sequence>
<dbReference type="EMBL" id="BPLR01011148">
    <property type="protein sequence ID" value="GIY44475.1"/>
    <property type="molecule type" value="Genomic_DNA"/>
</dbReference>